<dbReference type="PANTHER" id="PTHR11109:SF7">
    <property type="entry name" value="GTP CYCLOHYDROLASE 1"/>
    <property type="match status" value="1"/>
</dbReference>
<dbReference type="OrthoDB" id="4966at2759"/>
<dbReference type="EMBL" id="MUJZ01000256">
    <property type="protein sequence ID" value="OTF84183.1"/>
    <property type="molecule type" value="Genomic_DNA"/>
</dbReference>
<dbReference type="AlphaFoldDB" id="A0A1Y3BWL5"/>
<evidence type="ECO:0000256" key="1">
    <source>
        <dbReference type="SAM" id="MobiDB-lite"/>
    </source>
</evidence>
<dbReference type="GO" id="GO:0003934">
    <property type="term" value="F:GTP cyclohydrolase I activity"/>
    <property type="evidence" value="ECO:0007669"/>
    <property type="project" value="InterPro"/>
</dbReference>
<dbReference type="PANTHER" id="PTHR11109">
    <property type="entry name" value="GTP CYCLOHYDROLASE I"/>
    <property type="match status" value="1"/>
</dbReference>
<protein>
    <submittedName>
        <fullName evidence="2">GTP cyclohydrolase 1-like protein</fullName>
    </submittedName>
</protein>
<gene>
    <name evidence="2" type="ORF">BLA29_008575</name>
</gene>
<keyword evidence="3" id="KW-1185">Reference proteome</keyword>
<dbReference type="GO" id="GO:0008270">
    <property type="term" value="F:zinc ion binding"/>
    <property type="evidence" value="ECO:0007669"/>
    <property type="project" value="TreeGrafter"/>
</dbReference>
<proteinExistence type="predicted"/>
<feature type="region of interest" description="Disordered" evidence="1">
    <location>
        <begin position="1"/>
        <end position="24"/>
    </location>
</feature>
<dbReference type="Gene3D" id="1.10.286.10">
    <property type="match status" value="1"/>
</dbReference>
<dbReference type="GO" id="GO:0005525">
    <property type="term" value="F:GTP binding"/>
    <property type="evidence" value="ECO:0007669"/>
    <property type="project" value="TreeGrafter"/>
</dbReference>
<evidence type="ECO:0000313" key="3">
    <source>
        <dbReference type="Proteomes" id="UP000194236"/>
    </source>
</evidence>
<name>A0A1Y3BWL5_EURMA</name>
<dbReference type="Proteomes" id="UP000194236">
    <property type="component" value="Unassembled WGS sequence"/>
</dbReference>
<dbReference type="GO" id="GO:0005737">
    <property type="term" value="C:cytoplasm"/>
    <property type="evidence" value="ECO:0007669"/>
    <property type="project" value="TreeGrafter"/>
</dbReference>
<dbReference type="InterPro" id="IPR043134">
    <property type="entry name" value="GTP-CH-I_N"/>
</dbReference>
<accession>A0A1Y3BWL5</accession>
<keyword evidence="2" id="KW-0378">Hydrolase</keyword>
<dbReference type="InterPro" id="IPR001474">
    <property type="entry name" value="GTP_CycHdrlase_I"/>
</dbReference>
<feature type="non-terminal residue" evidence="2">
    <location>
        <position position="136"/>
    </location>
</feature>
<dbReference type="GO" id="GO:0006729">
    <property type="term" value="P:tetrahydrobiopterin biosynthetic process"/>
    <property type="evidence" value="ECO:0007669"/>
    <property type="project" value="TreeGrafter"/>
</dbReference>
<dbReference type="SUPFAM" id="SSF55620">
    <property type="entry name" value="Tetrahydrobiopterin biosynthesis enzymes-like"/>
    <property type="match status" value="1"/>
</dbReference>
<evidence type="ECO:0000313" key="2">
    <source>
        <dbReference type="EMBL" id="OTF84183.1"/>
    </source>
</evidence>
<sequence length="136" mass="15593">MSQTNPDKTPTPIKMNGNSSHANNHVNDMIVTTAALSLSPQKRQTNRLINPATKYDSEEYDDYMSKGNEDRELTVNRLTEHYHNILMDIGEDPTKRQGLYKTPERAAKAFHILNDAIFNEDHDEMVIVKDIEMFSL</sequence>
<reference evidence="2 3" key="1">
    <citation type="submission" date="2017-03" db="EMBL/GenBank/DDBJ databases">
        <title>Genome Survey of Euroglyphus maynei.</title>
        <authorList>
            <person name="Arlian L.G."/>
            <person name="Morgan M.S."/>
            <person name="Rider S.D."/>
        </authorList>
    </citation>
    <scope>NUCLEOTIDE SEQUENCE [LARGE SCALE GENOMIC DNA]</scope>
    <source>
        <strain evidence="2">Arlian Lab</strain>
        <tissue evidence="2">Whole body</tissue>
    </source>
</reference>
<organism evidence="2 3">
    <name type="scientific">Euroglyphus maynei</name>
    <name type="common">Mayne's house dust mite</name>
    <dbReference type="NCBI Taxonomy" id="6958"/>
    <lineage>
        <taxon>Eukaryota</taxon>
        <taxon>Metazoa</taxon>
        <taxon>Ecdysozoa</taxon>
        <taxon>Arthropoda</taxon>
        <taxon>Chelicerata</taxon>
        <taxon>Arachnida</taxon>
        <taxon>Acari</taxon>
        <taxon>Acariformes</taxon>
        <taxon>Sarcoptiformes</taxon>
        <taxon>Astigmata</taxon>
        <taxon>Psoroptidia</taxon>
        <taxon>Analgoidea</taxon>
        <taxon>Pyroglyphidae</taxon>
        <taxon>Pyroglyphinae</taxon>
        <taxon>Euroglyphus</taxon>
    </lineage>
</organism>
<dbReference type="GO" id="GO:0046654">
    <property type="term" value="P:tetrahydrofolate biosynthetic process"/>
    <property type="evidence" value="ECO:0007669"/>
    <property type="project" value="InterPro"/>
</dbReference>
<comment type="caution">
    <text evidence="2">The sequence shown here is derived from an EMBL/GenBank/DDBJ whole genome shotgun (WGS) entry which is preliminary data.</text>
</comment>